<dbReference type="Pfam" id="PF00356">
    <property type="entry name" value="LacI"/>
    <property type="match status" value="1"/>
</dbReference>
<dbReference type="Proteomes" id="UP000235114">
    <property type="component" value="Unassembled WGS sequence"/>
</dbReference>
<reference evidence="7 9" key="2">
    <citation type="submission" date="2017-12" db="EMBL/GenBank/DDBJ databases">
        <title>Comparative Functional Genomics of Dry Heat Resistant strains isolated from the Viking Spacecraft.</title>
        <authorList>
            <person name="Seuylemezian A."/>
            <person name="Cooper K."/>
            <person name="Vaishampayan P."/>
        </authorList>
    </citation>
    <scope>NUCLEOTIDE SEQUENCE [LARGE SCALE GENOMIC DNA]</scope>
    <source>
        <strain evidence="7 9">ATCC 29669</strain>
    </source>
</reference>
<keyword evidence="9" id="KW-1185">Reference proteome</keyword>
<organism evidence="6 8">
    <name type="scientific">Bacillus canaveralius</name>
    <dbReference type="NCBI Taxonomy" id="1403243"/>
    <lineage>
        <taxon>Bacteria</taxon>
        <taxon>Bacillati</taxon>
        <taxon>Bacillota</taxon>
        <taxon>Bacilli</taxon>
        <taxon>Bacillales</taxon>
        <taxon>Bacillaceae</taxon>
        <taxon>Bacillus</taxon>
    </lineage>
</organism>
<feature type="domain" description="HTH lacI-type" evidence="4">
    <location>
        <begin position="3"/>
        <end position="57"/>
    </location>
</feature>
<evidence type="ECO:0000313" key="6">
    <source>
        <dbReference type="EMBL" id="PLR81637.1"/>
    </source>
</evidence>
<keyword evidence="2" id="KW-0238">DNA-binding</keyword>
<reference evidence="6 8" key="1">
    <citation type="submission" date="2017-11" db="EMBL/GenBank/DDBJ databases">
        <title>Comparitive Functional Genomics of Dry Heat Resistant strains isolated from the Viking Spacecraft.</title>
        <authorList>
            <person name="Seuylemezian A."/>
            <person name="Cooper K."/>
            <person name="Vaishampayan P."/>
        </authorList>
    </citation>
    <scope>NUCLEOTIDE SEQUENCE [LARGE SCALE GENOMIC DNA]</scope>
    <source>
        <strain evidence="6 8">M4.6</strain>
    </source>
</reference>
<dbReference type="RefSeq" id="WP_101578066.1">
    <property type="nucleotide sequence ID" value="NZ_PGVA01000032.1"/>
</dbReference>
<evidence type="ECO:0000256" key="3">
    <source>
        <dbReference type="ARBA" id="ARBA00023163"/>
    </source>
</evidence>
<evidence type="ECO:0000256" key="2">
    <source>
        <dbReference type="ARBA" id="ARBA00023125"/>
    </source>
</evidence>
<evidence type="ECO:0000313" key="8">
    <source>
        <dbReference type="Proteomes" id="UP000234951"/>
    </source>
</evidence>
<keyword evidence="3" id="KW-0804">Transcription</keyword>
<dbReference type="InterPro" id="IPR001387">
    <property type="entry name" value="Cro/C1-type_HTH"/>
</dbReference>
<accession>A0A2N5GJY7</accession>
<evidence type="ECO:0000259" key="4">
    <source>
        <dbReference type="PROSITE" id="PS50932"/>
    </source>
</evidence>
<dbReference type="AlphaFoldDB" id="A0A2N5GJY7"/>
<dbReference type="InterPro" id="IPR000843">
    <property type="entry name" value="HTH_LacI"/>
</dbReference>
<dbReference type="SUPFAM" id="SSF47413">
    <property type="entry name" value="lambda repressor-like DNA-binding domains"/>
    <property type="match status" value="1"/>
</dbReference>
<dbReference type="CDD" id="cd06267">
    <property type="entry name" value="PBP1_LacI_sugar_binding-like"/>
    <property type="match status" value="1"/>
</dbReference>
<dbReference type="PRINTS" id="PR00036">
    <property type="entry name" value="HTHLACI"/>
</dbReference>
<evidence type="ECO:0000313" key="7">
    <source>
        <dbReference type="EMBL" id="PLR89900.1"/>
    </source>
</evidence>
<name>A0A2N5GJY7_9BACI</name>
<dbReference type="InterPro" id="IPR028082">
    <property type="entry name" value="Peripla_BP_I"/>
</dbReference>
<sequence length="338" mass="37699">MTATIRDVAKLAEVSIATVSRVLNSKGYVGLETKKKIEEAIKLLNYEPNEVARSLTVKKTKTVALFVPDITNPFFSTLAKGAEDYANSKGFTLILCNYEKMGGRKKLYVDLLKQKYVDGIIFAAGALNPEDALKIRQSKIPMVVLDRVPEMEIECEILVDNYEGAKKAVKHLVEIGCKKIAHIYGPQEISTARQRLRAYEDAVKNLPWYTPSLLAPGNFSIEGGMEATKKLLHDHPDLDAIFAGNDMNAIGALKVLYRKGIRVPEKVAVCGFDGIKLTEITTPEITTVVQPTYEIGKLAAENLIHYIEHSFFREKLIKLDATLVVRESTQKLERNDET</sequence>
<dbReference type="InterPro" id="IPR010982">
    <property type="entry name" value="Lambda_DNA-bd_dom_sf"/>
</dbReference>
<dbReference type="GO" id="GO:0003700">
    <property type="term" value="F:DNA-binding transcription factor activity"/>
    <property type="evidence" value="ECO:0007669"/>
    <property type="project" value="TreeGrafter"/>
</dbReference>
<gene>
    <name evidence="6" type="ORF">CU635_14345</name>
    <name evidence="7" type="ORF">CVD25_20790</name>
</gene>
<evidence type="ECO:0000313" key="9">
    <source>
        <dbReference type="Proteomes" id="UP000235114"/>
    </source>
</evidence>
<dbReference type="PANTHER" id="PTHR30146:SF109">
    <property type="entry name" value="HTH-TYPE TRANSCRIPTIONAL REGULATOR GALS"/>
    <property type="match status" value="1"/>
</dbReference>
<evidence type="ECO:0000256" key="1">
    <source>
        <dbReference type="ARBA" id="ARBA00023015"/>
    </source>
</evidence>
<dbReference type="Proteomes" id="UP000234951">
    <property type="component" value="Unassembled WGS sequence"/>
</dbReference>
<evidence type="ECO:0000259" key="5">
    <source>
        <dbReference type="PROSITE" id="PS50943"/>
    </source>
</evidence>
<dbReference type="SUPFAM" id="SSF53822">
    <property type="entry name" value="Periplasmic binding protein-like I"/>
    <property type="match status" value="1"/>
</dbReference>
<dbReference type="PROSITE" id="PS50932">
    <property type="entry name" value="HTH_LACI_2"/>
    <property type="match status" value="1"/>
</dbReference>
<dbReference type="EMBL" id="PGVA01000032">
    <property type="protein sequence ID" value="PLR81637.1"/>
    <property type="molecule type" value="Genomic_DNA"/>
</dbReference>
<dbReference type="GO" id="GO:0000976">
    <property type="term" value="F:transcription cis-regulatory region binding"/>
    <property type="evidence" value="ECO:0007669"/>
    <property type="project" value="TreeGrafter"/>
</dbReference>
<protein>
    <submittedName>
        <fullName evidence="6">Transcriptional regulator</fullName>
    </submittedName>
</protein>
<proteinExistence type="predicted"/>
<dbReference type="PANTHER" id="PTHR30146">
    <property type="entry name" value="LACI-RELATED TRANSCRIPTIONAL REPRESSOR"/>
    <property type="match status" value="1"/>
</dbReference>
<comment type="caution">
    <text evidence="6">The sequence shown here is derived from an EMBL/GenBank/DDBJ whole genome shotgun (WGS) entry which is preliminary data.</text>
</comment>
<feature type="domain" description="HTH cro/C1-type" evidence="5">
    <location>
        <begin position="4"/>
        <end position="51"/>
    </location>
</feature>
<dbReference type="InterPro" id="IPR001761">
    <property type="entry name" value="Peripla_BP/Lac1_sug-bd_dom"/>
</dbReference>
<dbReference type="OrthoDB" id="9796186at2"/>
<dbReference type="PROSITE" id="PS50943">
    <property type="entry name" value="HTH_CROC1"/>
    <property type="match status" value="1"/>
</dbReference>
<keyword evidence="1" id="KW-0805">Transcription regulation</keyword>
<dbReference type="Pfam" id="PF00532">
    <property type="entry name" value="Peripla_BP_1"/>
    <property type="match status" value="1"/>
</dbReference>
<dbReference type="CDD" id="cd01392">
    <property type="entry name" value="HTH_LacI"/>
    <property type="match status" value="1"/>
</dbReference>
<dbReference type="Gene3D" id="3.40.50.2300">
    <property type="match status" value="2"/>
</dbReference>
<dbReference type="Gene3D" id="1.10.260.40">
    <property type="entry name" value="lambda repressor-like DNA-binding domains"/>
    <property type="match status" value="1"/>
</dbReference>
<dbReference type="PROSITE" id="PS00356">
    <property type="entry name" value="HTH_LACI_1"/>
    <property type="match status" value="1"/>
</dbReference>
<dbReference type="SMART" id="SM00354">
    <property type="entry name" value="HTH_LACI"/>
    <property type="match status" value="1"/>
</dbReference>
<dbReference type="EMBL" id="PGVD01000076">
    <property type="protein sequence ID" value="PLR89900.1"/>
    <property type="molecule type" value="Genomic_DNA"/>
</dbReference>